<organism evidence="21 22">
    <name type="scientific">Toxostoma redivivum</name>
    <name type="common">California thrasher</name>
    <dbReference type="NCBI Taxonomy" id="99882"/>
    <lineage>
        <taxon>Eukaryota</taxon>
        <taxon>Metazoa</taxon>
        <taxon>Chordata</taxon>
        <taxon>Craniata</taxon>
        <taxon>Vertebrata</taxon>
        <taxon>Euteleostomi</taxon>
        <taxon>Archelosauria</taxon>
        <taxon>Archosauria</taxon>
        <taxon>Dinosauria</taxon>
        <taxon>Saurischia</taxon>
        <taxon>Theropoda</taxon>
        <taxon>Coelurosauria</taxon>
        <taxon>Aves</taxon>
        <taxon>Neognathae</taxon>
        <taxon>Neoaves</taxon>
        <taxon>Telluraves</taxon>
        <taxon>Australaves</taxon>
        <taxon>Passeriformes</taxon>
        <taxon>Mimidae</taxon>
        <taxon>Toxostoma</taxon>
    </lineage>
</organism>
<dbReference type="GO" id="GO:0006704">
    <property type="term" value="P:glucocorticoid biosynthetic process"/>
    <property type="evidence" value="ECO:0007669"/>
    <property type="project" value="TreeGrafter"/>
</dbReference>
<comment type="catalytic activity">
    <reaction evidence="20">
        <text>6 reduced [adrenodoxin] + cholesterol + 3 O2 + 6 H(+) = 4-methylpentanal + pregnenolone + 6 oxidized [adrenodoxin] + 4 H2O</text>
        <dbReference type="Rhea" id="RHEA:35739"/>
        <dbReference type="Rhea" id="RHEA-COMP:9998"/>
        <dbReference type="Rhea" id="RHEA-COMP:9999"/>
        <dbReference type="ChEBI" id="CHEBI:15377"/>
        <dbReference type="ChEBI" id="CHEBI:15378"/>
        <dbReference type="ChEBI" id="CHEBI:15379"/>
        <dbReference type="ChEBI" id="CHEBI:16113"/>
        <dbReference type="ChEBI" id="CHEBI:16581"/>
        <dbReference type="ChEBI" id="CHEBI:17998"/>
        <dbReference type="ChEBI" id="CHEBI:33737"/>
        <dbReference type="ChEBI" id="CHEBI:33738"/>
        <dbReference type="EC" id="1.14.15.6"/>
    </reaction>
</comment>
<dbReference type="GO" id="GO:0005743">
    <property type="term" value="C:mitochondrial inner membrane"/>
    <property type="evidence" value="ECO:0007669"/>
    <property type="project" value="UniProtKB-SubCell"/>
</dbReference>
<dbReference type="GO" id="GO:0006700">
    <property type="term" value="P:C21-steroid hormone biosynthetic process"/>
    <property type="evidence" value="ECO:0007669"/>
    <property type="project" value="TreeGrafter"/>
</dbReference>
<dbReference type="SUPFAM" id="SSF48264">
    <property type="entry name" value="Cytochrome P450"/>
    <property type="match status" value="1"/>
</dbReference>
<evidence type="ECO:0000256" key="3">
    <source>
        <dbReference type="ARBA" id="ARBA00010617"/>
    </source>
</evidence>
<dbReference type="PRINTS" id="PR00463">
    <property type="entry name" value="EP450I"/>
</dbReference>
<evidence type="ECO:0000256" key="20">
    <source>
        <dbReference type="RuleBase" id="RU364077"/>
    </source>
</evidence>
<evidence type="ECO:0000256" key="5">
    <source>
        <dbReference type="ARBA" id="ARBA00019844"/>
    </source>
</evidence>
<feature type="non-terminal residue" evidence="21">
    <location>
        <position position="1"/>
    </location>
</feature>
<keyword evidence="15 20" id="KW-0496">Mitochondrion</keyword>
<proteinExistence type="inferred from homology"/>
<dbReference type="GO" id="GO:0005506">
    <property type="term" value="F:iron ion binding"/>
    <property type="evidence" value="ECO:0007669"/>
    <property type="project" value="InterPro"/>
</dbReference>
<evidence type="ECO:0000256" key="7">
    <source>
        <dbReference type="ARBA" id="ARBA00022617"/>
    </source>
</evidence>
<evidence type="ECO:0000256" key="19">
    <source>
        <dbReference type="ARBA" id="ARBA00023250"/>
    </source>
</evidence>
<keyword evidence="9" id="KW-0999">Mitochondrion inner membrane</keyword>
<evidence type="ECO:0000256" key="11">
    <source>
        <dbReference type="ARBA" id="ARBA00023002"/>
    </source>
</evidence>
<keyword evidence="13 20" id="KW-0503">Monooxygenase</keyword>
<comment type="similarity">
    <text evidence="3 20">Belongs to the cytochrome P450 family.</text>
</comment>
<sequence length="297" mass="33482">REKLGVLDTVNIISPGDAATLFQAEGTLPERFSVPPWVAYRDFRNKPYGVLLKTGPARRSDRLLLNREALAPGAVATFVPLLSAVGEDFVRRARAQARLSGQDSWTGDFSHELFRFALESVCHVLYGQRLGLLQDFVPPEAQRFISAVSRMFHTTAPMLYLPPALLRRLNTRTWREHVQAWDAIFGQADKCIQSVYRDLRLRRKSAQEHVGILGNLILRHKLPLEDIRASVTEMMAGGVDTTSMTLQWAMLELARAPSVQEQLRAEVLAAKREAGGDRERMLRSTRLLKAAIKETLR</sequence>
<accession>A0A7K5JAZ6</accession>
<evidence type="ECO:0000256" key="18">
    <source>
        <dbReference type="ARBA" id="ARBA00023221"/>
    </source>
</evidence>
<evidence type="ECO:0000256" key="1">
    <source>
        <dbReference type="ARBA" id="ARBA00001971"/>
    </source>
</evidence>
<dbReference type="GO" id="GO:0020037">
    <property type="term" value="F:heme binding"/>
    <property type="evidence" value="ECO:0007669"/>
    <property type="project" value="InterPro"/>
</dbReference>
<dbReference type="InterPro" id="IPR002401">
    <property type="entry name" value="Cyt_P450_E_grp-I"/>
</dbReference>
<evidence type="ECO:0000256" key="6">
    <source>
        <dbReference type="ARBA" id="ARBA00022548"/>
    </source>
</evidence>
<keyword evidence="10 20" id="KW-0809">Transit peptide</keyword>
<dbReference type="InterPro" id="IPR001128">
    <property type="entry name" value="Cyt_P450"/>
</dbReference>
<evidence type="ECO:0000256" key="10">
    <source>
        <dbReference type="ARBA" id="ARBA00022946"/>
    </source>
</evidence>
<comment type="function">
    <text evidence="20">A cytochrome P450 monooxygenase that catalyzes the side-chain hydroxylation and cleavage of cholesterol to pregnenolone, the precursor of most steroid hormones. Catalyzes three sequential oxidation reactions of cholesterol, namely the hydroxylation at C22 followed with the hydroxylation at C20 to yield 20R,22R-hydroxycholesterol that is further cleaved between C20 and C22 to yield the C21-steroid pregnenolone and 4-methylpentanal. Mechanistically, uses molecular oxygen inserting one oxygen atom into a substrate and reducing the second into a water molecule. Two electrons are provided by NADPH via a two-protein mitochondrial transfer system comprising flavoprotein FDXR (adrenodoxin/ferredoxin reductase) and nonheme iron-sulfur protein FDX1 or FDX2 (adrenodoxin/ferredoxin).</text>
</comment>
<keyword evidence="19 20" id="KW-0755">Steroidogenesis</keyword>
<keyword evidence="16 20" id="KW-0472">Membrane</keyword>
<keyword evidence="6 20" id="KW-0153">Cholesterol metabolism</keyword>
<keyword evidence="7 20" id="KW-0349">Heme</keyword>
<dbReference type="GO" id="GO:0008203">
    <property type="term" value="P:cholesterol metabolic process"/>
    <property type="evidence" value="ECO:0007669"/>
    <property type="project" value="UniProtKB-KW"/>
</dbReference>
<dbReference type="PANTHER" id="PTHR24279:SF3">
    <property type="entry name" value="CHOLESTEROL SIDE-CHAIN CLEAVAGE ENZYME, MITOCHONDRIAL"/>
    <property type="match status" value="1"/>
</dbReference>
<evidence type="ECO:0000256" key="12">
    <source>
        <dbReference type="ARBA" id="ARBA00023004"/>
    </source>
</evidence>
<dbReference type="EC" id="1.14.15.6" evidence="4 20"/>
<keyword evidence="14 20" id="KW-0443">Lipid metabolism</keyword>
<protein>
    <recommendedName>
        <fullName evidence="5 20">Cholesterol side-chain cleavage enzyme, mitochondrial</fullName>
        <ecNumber evidence="4 20">1.14.15.6</ecNumber>
    </recommendedName>
    <alternativeName>
        <fullName evidence="20">Cholesterol desmolase</fullName>
    </alternativeName>
</protein>
<keyword evidence="11 20" id="KW-0560">Oxidoreductase</keyword>
<evidence type="ECO:0000256" key="15">
    <source>
        <dbReference type="ARBA" id="ARBA00023128"/>
    </source>
</evidence>
<evidence type="ECO:0000256" key="17">
    <source>
        <dbReference type="ARBA" id="ARBA00023166"/>
    </source>
</evidence>
<evidence type="ECO:0000256" key="8">
    <source>
        <dbReference type="ARBA" id="ARBA00022723"/>
    </source>
</evidence>
<evidence type="ECO:0000256" key="14">
    <source>
        <dbReference type="ARBA" id="ARBA00023098"/>
    </source>
</evidence>
<dbReference type="UniPathway" id="UPA00229"/>
<feature type="non-terminal residue" evidence="21">
    <location>
        <position position="297"/>
    </location>
</feature>
<gene>
    <name evidence="21" type="primary">Cyp11a1_1</name>
    <name evidence="21" type="ORF">TOXRED_R01483</name>
</gene>
<dbReference type="EMBL" id="VXBI01012589">
    <property type="protein sequence ID" value="NWS91067.1"/>
    <property type="molecule type" value="Genomic_DNA"/>
</dbReference>
<evidence type="ECO:0000256" key="2">
    <source>
        <dbReference type="ARBA" id="ARBA00005108"/>
    </source>
</evidence>
<comment type="subcellular location">
    <subcellularLocation>
        <location evidence="20">Mitochondrion inner membrane</location>
        <topology evidence="20">Peripheral membrane protein</topology>
    </subcellularLocation>
    <text evidence="20">Localizes to the matrix side of the mitochondrion inner membrane.</text>
</comment>
<evidence type="ECO:0000313" key="22">
    <source>
        <dbReference type="Proteomes" id="UP000523146"/>
    </source>
</evidence>
<evidence type="ECO:0000256" key="9">
    <source>
        <dbReference type="ARBA" id="ARBA00022792"/>
    </source>
</evidence>
<dbReference type="PANTHER" id="PTHR24279">
    <property type="entry name" value="CYTOCHROME P450"/>
    <property type="match status" value="1"/>
</dbReference>
<keyword evidence="12 20" id="KW-0408">Iron</keyword>
<keyword evidence="8 20" id="KW-0479">Metal-binding</keyword>
<dbReference type="InterPro" id="IPR050479">
    <property type="entry name" value="CYP11_CYP27_families"/>
</dbReference>
<dbReference type="PRINTS" id="PR00385">
    <property type="entry name" value="P450"/>
</dbReference>
<comment type="caution">
    <text evidence="21">The sequence shown here is derived from an EMBL/GenBank/DDBJ whole genome shotgun (WGS) entry which is preliminary data.</text>
</comment>
<dbReference type="Proteomes" id="UP000523146">
    <property type="component" value="Unassembled WGS sequence"/>
</dbReference>
<dbReference type="GO" id="GO:0034650">
    <property type="term" value="P:cortisol metabolic process"/>
    <property type="evidence" value="ECO:0007669"/>
    <property type="project" value="TreeGrafter"/>
</dbReference>
<name>A0A7K5JAZ6_TOXRE</name>
<evidence type="ECO:0000256" key="16">
    <source>
        <dbReference type="ARBA" id="ARBA00023136"/>
    </source>
</evidence>
<dbReference type="GO" id="GO:0008386">
    <property type="term" value="F:cholesterol monooxygenase (side-chain-cleaving) activity"/>
    <property type="evidence" value="ECO:0007669"/>
    <property type="project" value="UniProtKB-EC"/>
</dbReference>
<keyword evidence="17 20" id="KW-1207">Sterol metabolism</keyword>
<evidence type="ECO:0000256" key="13">
    <source>
        <dbReference type="ARBA" id="ARBA00023033"/>
    </source>
</evidence>
<dbReference type="Gene3D" id="1.10.630.10">
    <property type="entry name" value="Cytochrome P450"/>
    <property type="match status" value="1"/>
</dbReference>
<keyword evidence="18 20" id="KW-0753">Steroid metabolism</keyword>
<dbReference type="InterPro" id="IPR036396">
    <property type="entry name" value="Cyt_P450_sf"/>
</dbReference>
<comment type="cofactor">
    <cofactor evidence="1 20">
        <name>heme</name>
        <dbReference type="ChEBI" id="CHEBI:30413"/>
    </cofactor>
</comment>
<reference evidence="21 22" key="1">
    <citation type="submission" date="2019-09" db="EMBL/GenBank/DDBJ databases">
        <title>Bird 10,000 Genomes (B10K) Project - Family phase.</title>
        <authorList>
            <person name="Zhang G."/>
        </authorList>
    </citation>
    <scope>NUCLEOTIDE SEQUENCE [LARGE SCALE GENOMIC DNA]</scope>
    <source>
        <strain evidence="21">B10K-DU-002-15</strain>
        <tissue evidence="21">Muscle</tissue>
    </source>
</reference>
<keyword evidence="22" id="KW-1185">Reference proteome</keyword>
<dbReference type="AlphaFoldDB" id="A0A7K5JAZ6"/>
<dbReference type="GO" id="GO:0071375">
    <property type="term" value="P:cellular response to peptide hormone stimulus"/>
    <property type="evidence" value="ECO:0007669"/>
    <property type="project" value="TreeGrafter"/>
</dbReference>
<evidence type="ECO:0000256" key="4">
    <source>
        <dbReference type="ARBA" id="ARBA00012764"/>
    </source>
</evidence>
<evidence type="ECO:0000313" key="21">
    <source>
        <dbReference type="EMBL" id="NWS91067.1"/>
    </source>
</evidence>
<dbReference type="Pfam" id="PF00067">
    <property type="entry name" value="p450"/>
    <property type="match status" value="1"/>
</dbReference>
<comment type="pathway">
    <text evidence="2 20">Lipid metabolism; C21-steroid hormone metabolism.</text>
</comment>